<feature type="compositionally biased region" description="Polar residues" evidence="1">
    <location>
        <begin position="1"/>
        <end position="16"/>
    </location>
</feature>
<keyword evidence="2" id="KW-1133">Transmembrane helix</keyword>
<name>A0ABV8QUY1_9MICC</name>
<sequence length="94" mass="9479">MSNKSATTSTTVSTQEPMDHSVEIGHGNSPAAWTCVAIMLVGTIVGCVAFTIGESATILFWVGVGIIAVGLVAGIAMKAAGYGVEGSKLKNTGH</sequence>
<evidence type="ECO:0000313" key="4">
    <source>
        <dbReference type="Proteomes" id="UP001595773"/>
    </source>
</evidence>
<evidence type="ECO:0000256" key="2">
    <source>
        <dbReference type="SAM" id="Phobius"/>
    </source>
</evidence>
<keyword evidence="2" id="KW-0472">Membrane</keyword>
<evidence type="ECO:0000313" key="3">
    <source>
        <dbReference type="EMBL" id="MFC4264001.1"/>
    </source>
</evidence>
<feature type="transmembrane region" description="Helical" evidence="2">
    <location>
        <begin position="31"/>
        <end position="52"/>
    </location>
</feature>
<keyword evidence="4" id="KW-1185">Reference proteome</keyword>
<accession>A0ABV8QUY1</accession>
<feature type="region of interest" description="Disordered" evidence="1">
    <location>
        <begin position="1"/>
        <end position="25"/>
    </location>
</feature>
<keyword evidence="2" id="KW-0812">Transmembrane</keyword>
<evidence type="ECO:0000256" key="1">
    <source>
        <dbReference type="SAM" id="MobiDB-lite"/>
    </source>
</evidence>
<dbReference type="Pfam" id="PF20447">
    <property type="entry name" value="DUF6704"/>
    <property type="match status" value="1"/>
</dbReference>
<organism evidence="3 4">
    <name type="scientific">Arthrobacter cryoconiti</name>
    <dbReference type="NCBI Taxonomy" id="748907"/>
    <lineage>
        <taxon>Bacteria</taxon>
        <taxon>Bacillati</taxon>
        <taxon>Actinomycetota</taxon>
        <taxon>Actinomycetes</taxon>
        <taxon>Micrococcales</taxon>
        <taxon>Micrococcaceae</taxon>
        <taxon>Arthrobacter</taxon>
    </lineage>
</organism>
<dbReference type="Proteomes" id="UP001595773">
    <property type="component" value="Unassembled WGS sequence"/>
</dbReference>
<proteinExistence type="predicted"/>
<dbReference type="NCBIfam" id="NF041681">
    <property type="entry name" value="HGxxPAAW"/>
    <property type="match status" value="1"/>
</dbReference>
<protein>
    <submittedName>
        <fullName evidence="3">HGxxPAAW family protein</fullName>
    </submittedName>
</protein>
<feature type="transmembrane region" description="Helical" evidence="2">
    <location>
        <begin position="58"/>
        <end position="80"/>
    </location>
</feature>
<dbReference type="RefSeq" id="WP_230068676.1">
    <property type="nucleotide sequence ID" value="NZ_BAABLL010000011.1"/>
</dbReference>
<gene>
    <name evidence="3" type="ORF">ACFOW9_00085</name>
</gene>
<dbReference type="EMBL" id="JBHSCQ010000001">
    <property type="protein sequence ID" value="MFC4264001.1"/>
    <property type="molecule type" value="Genomic_DNA"/>
</dbReference>
<comment type="caution">
    <text evidence="3">The sequence shown here is derived from an EMBL/GenBank/DDBJ whole genome shotgun (WGS) entry which is preliminary data.</text>
</comment>
<dbReference type="InterPro" id="IPR046550">
    <property type="entry name" value="DUF6704"/>
</dbReference>
<reference evidence="4" key="1">
    <citation type="journal article" date="2019" name="Int. J. Syst. Evol. Microbiol.">
        <title>The Global Catalogue of Microorganisms (GCM) 10K type strain sequencing project: providing services to taxonomists for standard genome sequencing and annotation.</title>
        <authorList>
            <consortium name="The Broad Institute Genomics Platform"/>
            <consortium name="The Broad Institute Genome Sequencing Center for Infectious Disease"/>
            <person name="Wu L."/>
            <person name="Ma J."/>
        </authorList>
    </citation>
    <scope>NUCLEOTIDE SEQUENCE [LARGE SCALE GENOMIC DNA]</scope>
    <source>
        <strain evidence="4">CGMCC 1.10698</strain>
    </source>
</reference>